<name>A0A9W8MWL3_9AGAR</name>
<dbReference type="InterPro" id="IPR012340">
    <property type="entry name" value="NA-bd_OB-fold"/>
</dbReference>
<keyword evidence="9" id="KW-0227">DNA damage</keyword>
<dbReference type="InterPro" id="IPR012310">
    <property type="entry name" value="DNA_ligase_ATP-dep_cent"/>
</dbReference>
<evidence type="ECO:0000256" key="6">
    <source>
        <dbReference type="ARBA" id="ARBA00022840"/>
    </source>
</evidence>
<gene>
    <name evidence="13" type="ORF">NLJ89_g6243</name>
</gene>
<keyword evidence="14" id="KW-1185">Reference proteome</keyword>
<evidence type="ECO:0000256" key="8">
    <source>
        <dbReference type="ARBA" id="ARBA00034003"/>
    </source>
</evidence>
<dbReference type="SUPFAM" id="SSF50249">
    <property type="entry name" value="Nucleic acid-binding proteins"/>
    <property type="match status" value="1"/>
</dbReference>
<dbReference type="InterPro" id="IPR012308">
    <property type="entry name" value="DNA_ligase_ATP-dep_N"/>
</dbReference>
<comment type="similarity">
    <text evidence="2 10">Belongs to the ATP-dependent DNA ligase family.</text>
</comment>
<dbReference type="AlphaFoldDB" id="A0A9W8MWL3"/>
<dbReference type="Proteomes" id="UP001148786">
    <property type="component" value="Unassembled WGS sequence"/>
</dbReference>
<dbReference type="EC" id="6.5.1.1" evidence="9"/>
<evidence type="ECO:0000313" key="13">
    <source>
        <dbReference type="EMBL" id="KAJ3507543.1"/>
    </source>
</evidence>
<evidence type="ECO:0000256" key="9">
    <source>
        <dbReference type="RuleBase" id="RU000617"/>
    </source>
</evidence>
<dbReference type="Pfam" id="PF04679">
    <property type="entry name" value="DNA_ligase_A_C"/>
    <property type="match status" value="1"/>
</dbReference>
<dbReference type="EMBL" id="JANKHO010000649">
    <property type="protein sequence ID" value="KAJ3507543.1"/>
    <property type="molecule type" value="Genomic_DNA"/>
</dbReference>
<dbReference type="PROSITE" id="PS00697">
    <property type="entry name" value="DNA_LIGASE_A1"/>
    <property type="match status" value="1"/>
</dbReference>
<dbReference type="OrthoDB" id="206088at2759"/>
<evidence type="ECO:0000256" key="5">
    <source>
        <dbReference type="ARBA" id="ARBA00022741"/>
    </source>
</evidence>
<organism evidence="13 14">
    <name type="scientific">Agrocybe chaxingu</name>
    <dbReference type="NCBI Taxonomy" id="84603"/>
    <lineage>
        <taxon>Eukaryota</taxon>
        <taxon>Fungi</taxon>
        <taxon>Dikarya</taxon>
        <taxon>Basidiomycota</taxon>
        <taxon>Agaricomycotina</taxon>
        <taxon>Agaricomycetes</taxon>
        <taxon>Agaricomycetidae</taxon>
        <taxon>Agaricales</taxon>
        <taxon>Agaricineae</taxon>
        <taxon>Strophariaceae</taxon>
        <taxon>Agrocybe</taxon>
    </lineage>
</organism>
<dbReference type="SUPFAM" id="SSF56091">
    <property type="entry name" value="DNA ligase/mRNA capping enzyme, catalytic domain"/>
    <property type="match status" value="1"/>
</dbReference>
<dbReference type="SUPFAM" id="SSF117018">
    <property type="entry name" value="ATP-dependent DNA ligase DNA-binding domain"/>
    <property type="match status" value="1"/>
</dbReference>
<dbReference type="GO" id="GO:0005634">
    <property type="term" value="C:nucleus"/>
    <property type="evidence" value="ECO:0007669"/>
    <property type="project" value="UniProtKB-SubCell"/>
</dbReference>
<keyword evidence="9" id="KW-0233">DNA recombination</keyword>
<comment type="caution">
    <text evidence="13">The sequence shown here is derived from an EMBL/GenBank/DDBJ whole genome shotgun (WGS) entry which is preliminary data.</text>
</comment>
<dbReference type="Pfam" id="PF04675">
    <property type="entry name" value="DNA_ligase_A_N"/>
    <property type="match status" value="1"/>
</dbReference>
<dbReference type="GO" id="GO:0003910">
    <property type="term" value="F:DNA ligase (ATP) activity"/>
    <property type="evidence" value="ECO:0007669"/>
    <property type="project" value="UniProtKB-EC"/>
</dbReference>
<sequence>MSKRALSSNVTPTIPEIIDVDAYESLNSAPIATPGPVSPVEKESTPSQPLRVAKVSESAIGIDAYSALDVDPVVYDPQSQASSSSKAPYSLLTRALVTLSQTRSRISIIDTLTNVLRTIILKHPTSLLPAVYLLSNSLSPQFVSIELGLGASILSRSIQQISGLSSAALKKLYNTTGDPGDVAFAAKSNLRTLIPHAPLTVPYVYESMIKIANCKGQGAAKEKQKIVEKLLLAATGEEVRYLMRTLCQNLRVGAVRTSILTALARAMVLTPPLGIPTEPSRDEIEHYASSDLLMKLKDLDPSISSSKRKARDARREELICKFQRAESLIKQVYVKHPSYDQIIPALLEGGLDSLSDRVPLTVGIPVLPMLGSPTRSLDEIYNRLGDLPFTAEFKYDGQRAQIHASRSPDGKDTIKIFSRHLEDMTSKYPDVIALVKAMFDETPVTISFIMDAEIVAIEPSTGALKTFQELSNRPRKDVNLQDVKIPICVFAFDLMYLNGEPLLGITFRERRSRLQTHFTPRAKQPTDVLPVAHFNFVESCESEEGRTTIEGFLTKAVENRCEGLMIKVTILFVCLGIEDPLIAIQLLDKAPVDPDAKQGKLKSLPSTYEPDVRTSAWLKLKKDYMDTIGDSFDVIPVGAWHGNGRKAQWWSPVLLALWNPTTGRPVALCKCMSGFSDAFYKSMRERYDTGSELCSKQPLWECDFGGYNPEVYFKPHEVWELKGADITESPVSVAAQGLVPSERGLSLRFPRFIKTREDKGIEHSSTPSFLVDMWRSQQGRGGRGGNDDGELMDVDFEESEPEYESEVDGNVRHSVT</sequence>
<dbReference type="GO" id="GO:0006281">
    <property type="term" value="P:DNA repair"/>
    <property type="evidence" value="ECO:0007669"/>
    <property type="project" value="UniProtKB-KW"/>
</dbReference>
<evidence type="ECO:0000256" key="4">
    <source>
        <dbReference type="ARBA" id="ARBA00022705"/>
    </source>
</evidence>
<dbReference type="InterPro" id="IPR012309">
    <property type="entry name" value="DNA_ligase_ATP-dep_C"/>
</dbReference>
<dbReference type="Gene3D" id="3.30.1490.70">
    <property type="match status" value="1"/>
</dbReference>
<evidence type="ECO:0000313" key="14">
    <source>
        <dbReference type="Proteomes" id="UP001148786"/>
    </source>
</evidence>
<keyword evidence="3 9" id="KW-0436">Ligase</keyword>
<dbReference type="InterPro" id="IPR016059">
    <property type="entry name" value="DNA_ligase_ATP-dep_CS"/>
</dbReference>
<dbReference type="NCBIfam" id="TIGR00574">
    <property type="entry name" value="dnl1"/>
    <property type="match status" value="1"/>
</dbReference>
<protein>
    <recommendedName>
        <fullName evidence="9">DNA ligase</fullName>
        <ecNumber evidence="9">6.5.1.1</ecNumber>
    </recommendedName>
</protein>
<dbReference type="CDD" id="cd07969">
    <property type="entry name" value="OBF_DNA_ligase_I"/>
    <property type="match status" value="1"/>
</dbReference>
<proteinExistence type="inferred from homology"/>
<comment type="subcellular location">
    <subcellularLocation>
        <location evidence="1">Nucleus</location>
    </subcellularLocation>
</comment>
<evidence type="ECO:0000256" key="10">
    <source>
        <dbReference type="RuleBase" id="RU004196"/>
    </source>
</evidence>
<dbReference type="PROSITE" id="PS50160">
    <property type="entry name" value="DNA_LIGASE_A3"/>
    <property type="match status" value="1"/>
</dbReference>
<dbReference type="GO" id="GO:0006310">
    <property type="term" value="P:DNA recombination"/>
    <property type="evidence" value="ECO:0007669"/>
    <property type="project" value="UniProtKB-KW"/>
</dbReference>
<dbReference type="Gene3D" id="1.10.3260.10">
    <property type="entry name" value="DNA ligase, ATP-dependent, N-terminal domain"/>
    <property type="match status" value="1"/>
</dbReference>
<dbReference type="Gene3D" id="3.30.470.30">
    <property type="entry name" value="DNA ligase/mRNA capping enzyme"/>
    <property type="match status" value="1"/>
</dbReference>
<dbReference type="InterPro" id="IPR036599">
    <property type="entry name" value="DNA_ligase_N_sf"/>
</dbReference>
<dbReference type="InterPro" id="IPR000977">
    <property type="entry name" value="DNA_ligase_ATP-dep"/>
</dbReference>
<feature type="domain" description="ATP-dependent DNA ligase family profile" evidence="12">
    <location>
        <begin position="480"/>
        <end position="659"/>
    </location>
</feature>
<dbReference type="GO" id="GO:0071897">
    <property type="term" value="P:DNA biosynthetic process"/>
    <property type="evidence" value="ECO:0007669"/>
    <property type="project" value="InterPro"/>
</dbReference>
<evidence type="ECO:0000259" key="12">
    <source>
        <dbReference type="PROSITE" id="PS50160"/>
    </source>
</evidence>
<accession>A0A9W8MWL3</accession>
<keyword evidence="7" id="KW-0539">Nucleus</keyword>
<reference evidence="13" key="1">
    <citation type="submission" date="2022-07" db="EMBL/GenBank/DDBJ databases">
        <title>Genome Sequence of Agrocybe chaxingu.</title>
        <authorList>
            <person name="Buettner E."/>
        </authorList>
    </citation>
    <scope>NUCLEOTIDE SEQUENCE</scope>
    <source>
        <strain evidence="13">MP-N11</strain>
    </source>
</reference>
<dbReference type="Gene3D" id="2.40.50.140">
    <property type="entry name" value="Nucleic acid-binding proteins"/>
    <property type="match status" value="1"/>
</dbReference>
<dbReference type="GO" id="GO:0005524">
    <property type="term" value="F:ATP binding"/>
    <property type="evidence" value="ECO:0007669"/>
    <property type="project" value="UniProtKB-KW"/>
</dbReference>
<dbReference type="GO" id="GO:0006273">
    <property type="term" value="P:lagging strand elongation"/>
    <property type="evidence" value="ECO:0007669"/>
    <property type="project" value="TreeGrafter"/>
</dbReference>
<dbReference type="PANTHER" id="PTHR45674">
    <property type="entry name" value="DNA LIGASE 1/3 FAMILY MEMBER"/>
    <property type="match status" value="1"/>
</dbReference>
<keyword evidence="6 9" id="KW-0067">ATP-binding</keyword>
<evidence type="ECO:0000256" key="2">
    <source>
        <dbReference type="ARBA" id="ARBA00007572"/>
    </source>
</evidence>
<evidence type="ECO:0000256" key="3">
    <source>
        <dbReference type="ARBA" id="ARBA00022598"/>
    </source>
</evidence>
<dbReference type="CDD" id="cd07900">
    <property type="entry name" value="Adenylation_DNA_ligase_I_Euk"/>
    <property type="match status" value="1"/>
</dbReference>
<comment type="catalytic activity">
    <reaction evidence="8 9">
        <text>ATP + (deoxyribonucleotide)n-3'-hydroxyl + 5'-phospho-(deoxyribonucleotide)m = (deoxyribonucleotide)n+m + AMP + diphosphate.</text>
        <dbReference type="EC" id="6.5.1.1"/>
    </reaction>
</comment>
<dbReference type="Pfam" id="PF01068">
    <property type="entry name" value="DNA_ligase_A_M"/>
    <property type="match status" value="1"/>
</dbReference>
<keyword evidence="4" id="KW-0235">DNA replication</keyword>
<dbReference type="InterPro" id="IPR050191">
    <property type="entry name" value="ATP-dep_DNA_ligase"/>
</dbReference>
<feature type="region of interest" description="Disordered" evidence="11">
    <location>
        <begin position="776"/>
        <end position="816"/>
    </location>
</feature>
<keyword evidence="9" id="KW-0234">DNA repair</keyword>
<evidence type="ECO:0000256" key="1">
    <source>
        <dbReference type="ARBA" id="ARBA00004123"/>
    </source>
</evidence>
<dbReference type="FunFam" id="3.30.470.30:FF:000002">
    <property type="entry name" value="DNA ligase"/>
    <property type="match status" value="1"/>
</dbReference>
<dbReference type="GO" id="GO:0003677">
    <property type="term" value="F:DNA binding"/>
    <property type="evidence" value="ECO:0007669"/>
    <property type="project" value="InterPro"/>
</dbReference>
<evidence type="ECO:0000256" key="7">
    <source>
        <dbReference type="ARBA" id="ARBA00023242"/>
    </source>
</evidence>
<feature type="compositionally biased region" description="Acidic residues" evidence="11">
    <location>
        <begin position="787"/>
        <end position="807"/>
    </location>
</feature>
<evidence type="ECO:0000256" key="11">
    <source>
        <dbReference type="SAM" id="MobiDB-lite"/>
    </source>
</evidence>
<dbReference type="PANTHER" id="PTHR45674:SF9">
    <property type="entry name" value="DNA LIGASE 3"/>
    <property type="match status" value="1"/>
</dbReference>
<keyword evidence="5 9" id="KW-0547">Nucleotide-binding</keyword>